<sequence>MTQNASANQVEYLINTQRDLMPVIGQATEMAVRGLKGGPVRLILTRVEENRTTDQNKKLWPMLNDLSEQVTWYGYKLTPAEWKDFSTAALKRHRMVPGIDGGIVMVGLSTSRMSKRVFCDLIECMYAFGTDQGVQWSEPALALYDQYKEARK</sequence>
<comment type="caution">
    <text evidence="1">The sequence shown here is derived from an EMBL/GenBank/DDBJ whole genome shotgun (WGS) entry which is preliminary data.</text>
</comment>
<protein>
    <submittedName>
        <fullName evidence="1">Recombination protein NinB</fullName>
    </submittedName>
</protein>
<dbReference type="RefSeq" id="WP_268901307.1">
    <property type="nucleotide sequence ID" value="NZ_JAKNQT010000001.1"/>
</dbReference>
<name>A0ABT4ITG9_9GAMM</name>
<accession>A0ABT4ITG9</accession>
<organism evidence="1 2">
    <name type="scientific">Vreelandella janggokensis</name>
    <dbReference type="NCBI Taxonomy" id="370767"/>
    <lineage>
        <taxon>Bacteria</taxon>
        <taxon>Pseudomonadati</taxon>
        <taxon>Pseudomonadota</taxon>
        <taxon>Gammaproteobacteria</taxon>
        <taxon>Oceanospirillales</taxon>
        <taxon>Halomonadaceae</taxon>
        <taxon>Vreelandella</taxon>
    </lineage>
</organism>
<evidence type="ECO:0000313" key="1">
    <source>
        <dbReference type="EMBL" id="MCZ0926476.1"/>
    </source>
</evidence>
<dbReference type="InterPro" id="IPR008711">
    <property type="entry name" value="Recombinase_NinB"/>
</dbReference>
<dbReference type="EMBL" id="JAKNQU010000002">
    <property type="protein sequence ID" value="MCZ0926476.1"/>
    <property type="molecule type" value="Genomic_DNA"/>
</dbReference>
<gene>
    <name evidence="1" type="ORF">L0635_05185</name>
</gene>
<proteinExistence type="predicted"/>
<dbReference type="SUPFAM" id="SSF103370">
    <property type="entry name" value="NinB"/>
    <property type="match status" value="1"/>
</dbReference>
<dbReference type="Proteomes" id="UP001321125">
    <property type="component" value="Unassembled WGS sequence"/>
</dbReference>
<dbReference type="Pfam" id="PF05772">
    <property type="entry name" value="NinB"/>
    <property type="match status" value="1"/>
</dbReference>
<evidence type="ECO:0000313" key="2">
    <source>
        <dbReference type="Proteomes" id="UP001321125"/>
    </source>
</evidence>
<reference evidence="1 2" key="1">
    <citation type="submission" date="2022-02" db="EMBL/GenBank/DDBJ databases">
        <title>Study of halophilic communities from a Mexican lake.</title>
        <authorList>
            <person name="Hernandez-Soto L.M."/>
            <person name="Martinez-Abarca F."/>
            <person name="Ramirez-Saad H.C."/>
            <person name="Aguirre-Garrido J.F."/>
        </authorList>
    </citation>
    <scope>NUCLEOTIDE SEQUENCE [LARGE SCALE GENOMIC DNA]</scope>
    <source>
        <strain evidence="1 2">Hjan13</strain>
    </source>
</reference>
<dbReference type="InterPro" id="IPR036619">
    <property type="entry name" value="NinB_sf"/>
</dbReference>
<keyword evidence="2" id="KW-1185">Reference proteome</keyword>
<dbReference type="Gene3D" id="1.10.3790.10">
    <property type="entry name" value="NinB"/>
    <property type="match status" value="1"/>
</dbReference>